<gene>
    <name evidence="2" type="ORF">ACFQO6_17650</name>
</gene>
<proteinExistence type="predicted"/>
<dbReference type="EMBL" id="JBHTCH010000020">
    <property type="protein sequence ID" value="MFC7362103.1"/>
    <property type="molecule type" value="Genomic_DNA"/>
</dbReference>
<dbReference type="RefSeq" id="WP_255892538.1">
    <property type="nucleotide sequence ID" value="NZ_JAFMZM010000006.1"/>
</dbReference>
<evidence type="ECO:0000256" key="1">
    <source>
        <dbReference type="SAM" id="Phobius"/>
    </source>
</evidence>
<evidence type="ECO:0000313" key="2">
    <source>
        <dbReference type="EMBL" id="MFC7362103.1"/>
    </source>
</evidence>
<keyword evidence="1" id="KW-1133">Transmembrane helix</keyword>
<keyword evidence="1" id="KW-0472">Membrane</keyword>
<feature type="transmembrane region" description="Helical" evidence="1">
    <location>
        <begin position="78"/>
        <end position="97"/>
    </location>
</feature>
<feature type="transmembrane region" description="Helical" evidence="1">
    <location>
        <begin position="192"/>
        <end position="209"/>
    </location>
</feature>
<keyword evidence="3" id="KW-1185">Reference proteome</keyword>
<sequence>MRGRTIRDAAMPLVSSGVLMAAYLLLRPYGDKGAGPEAVQAMASGWWVVSHVCGMLALASVARAALRISDYAGGVSGLLARWAGLGGVVLVLPYYGAETFALHVVARQAHDADAASMALITEIREQPVAMTMFGLGLLLLAVSGVAMASAWRRMAGAMAGEMAGQLAWAGWPLGVLLVLFLPQFYLPEVGRMAYGVAYLVAASFLALAVRRATVPSAGAGEDRLSVTGARIPT</sequence>
<reference evidence="3" key="1">
    <citation type="journal article" date="2019" name="Int. J. Syst. Evol. Microbiol.">
        <title>The Global Catalogue of Microorganisms (GCM) 10K type strain sequencing project: providing services to taxonomists for standard genome sequencing and annotation.</title>
        <authorList>
            <consortium name="The Broad Institute Genomics Platform"/>
            <consortium name="The Broad Institute Genome Sequencing Center for Infectious Disease"/>
            <person name="Wu L."/>
            <person name="Ma J."/>
        </authorList>
    </citation>
    <scope>NUCLEOTIDE SEQUENCE [LARGE SCALE GENOMIC DNA]</scope>
    <source>
        <strain evidence="3">FCH27</strain>
    </source>
</reference>
<protein>
    <recommendedName>
        <fullName evidence="4">DUF4386 family protein</fullName>
    </recommendedName>
</protein>
<dbReference type="Proteomes" id="UP001596524">
    <property type="component" value="Unassembled WGS sequence"/>
</dbReference>
<feature type="transmembrane region" description="Helical" evidence="1">
    <location>
        <begin position="9"/>
        <end position="26"/>
    </location>
</feature>
<keyword evidence="1" id="KW-0812">Transmembrane</keyword>
<name>A0ABW2N526_9ACTN</name>
<comment type="caution">
    <text evidence="2">The sequence shown here is derived from an EMBL/GenBank/DDBJ whole genome shotgun (WGS) entry which is preliminary data.</text>
</comment>
<evidence type="ECO:0000313" key="3">
    <source>
        <dbReference type="Proteomes" id="UP001596524"/>
    </source>
</evidence>
<organism evidence="2 3">
    <name type="scientific">Nocardioides astragali</name>
    <dbReference type="NCBI Taxonomy" id="1776736"/>
    <lineage>
        <taxon>Bacteria</taxon>
        <taxon>Bacillati</taxon>
        <taxon>Actinomycetota</taxon>
        <taxon>Actinomycetes</taxon>
        <taxon>Propionibacteriales</taxon>
        <taxon>Nocardioidaceae</taxon>
        <taxon>Nocardioides</taxon>
    </lineage>
</organism>
<evidence type="ECO:0008006" key="4">
    <source>
        <dbReference type="Google" id="ProtNLM"/>
    </source>
</evidence>
<accession>A0ABW2N526</accession>
<feature type="transmembrane region" description="Helical" evidence="1">
    <location>
        <begin position="128"/>
        <end position="151"/>
    </location>
</feature>
<feature type="transmembrane region" description="Helical" evidence="1">
    <location>
        <begin position="46"/>
        <end position="66"/>
    </location>
</feature>
<feature type="transmembrane region" description="Helical" evidence="1">
    <location>
        <begin position="163"/>
        <end position="186"/>
    </location>
</feature>